<dbReference type="OrthoDB" id="258495at2759"/>
<name>Q5BF51_EMENI</name>
<proteinExistence type="predicted"/>
<feature type="region of interest" description="Disordered" evidence="1">
    <location>
        <begin position="344"/>
        <end position="371"/>
    </location>
</feature>
<keyword evidence="3" id="KW-1185">Reference proteome</keyword>
<dbReference type="GO" id="GO:0004115">
    <property type="term" value="F:3',5'-cyclic-AMP phosphodiesterase activity"/>
    <property type="evidence" value="ECO:0000318"/>
    <property type="project" value="GO_Central"/>
</dbReference>
<dbReference type="PRINTS" id="PR00388">
    <property type="entry name" value="PDIESTERASE2"/>
</dbReference>
<dbReference type="Proteomes" id="UP000000560">
    <property type="component" value="Chromosome VIII"/>
</dbReference>
<feature type="compositionally biased region" description="Basic and acidic residues" evidence="1">
    <location>
        <begin position="56"/>
        <end position="66"/>
    </location>
</feature>
<dbReference type="GO" id="GO:0047555">
    <property type="term" value="F:3',5'-cyclic-GMP phosphodiesterase activity"/>
    <property type="evidence" value="ECO:0000318"/>
    <property type="project" value="GO_Central"/>
</dbReference>
<feature type="compositionally biased region" description="Polar residues" evidence="1">
    <location>
        <begin position="509"/>
        <end position="523"/>
    </location>
</feature>
<dbReference type="CDD" id="cd07735">
    <property type="entry name" value="class_II_PDE_MBL-fold"/>
    <property type="match status" value="1"/>
</dbReference>
<dbReference type="EMBL" id="BN001308">
    <property type="protein sequence ID" value="CBF88703.1"/>
    <property type="molecule type" value="Genomic_DNA"/>
</dbReference>
<dbReference type="SUPFAM" id="SSF56281">
    <property type="entry name" value="Metallo-hydrolase/oxidoreductase"/>
    <property type="match status" value="1"/>
</dbReference>
<evidence type="ECO:0000256" key="1">
    <source>
        <dbReference type="SAM" id="MobiDB-lite"/>
    </source>
</evidence>
<evidence type="ECO:0000313" key="3">
    <source>
        <dbReference type="Proteomes" id="UP000000560"/>
    </source>
</evidence>
<accession>Q5BF51</accession>
<dbReference type="HOGENOM" id="CLU_485732_0_0_1"/>
<dbReference type="Pfam" id="PF02112">
    <property type="entry name" value="PDEase_II"/>
    <property type="match status" value="1"/>
</dbReference>
<reference evidence="3" key="1">
    <citation type="journal article" date="2005" name="Nature">
        <title>Sequencing of Aspergillus nidulans and comparative analysis with A. fumigatus and A. oryzae.</title>
        <authorList>
            <person name="Galagan J.E."/>
            <person name="Calvo S.E."/>
            <person name="Cuomo C."/>
            <person name="Ma L.J."/>
            <person name="Wortman J.R."/>
            <person name="Batzoglou S."/>
            <person name="Lee S.I."/>
            <person name="Basturkmen M."/>
            <person name="Spevak C.C."/>
            <person name="Clutterbuck J."/>
            <person name="Kapitonov V."/>
            <person name="Jurka J."/>
            <person name="Scazzocchio C."/>
            <person name="Farman M."/>
            <person name="Butler J."/>
            <person name="Purcell S."/>
            <person name="Harris S."/>
            <person name="Braus G.H."/>
            <person name="Draht O."/>
            <person name="Busch S."/>
            <person name="D'Enfert C."/>
            <person name="Bouchier C."/>
            <person name="Goldman G.H."/>
            <person name="Bell-Pedersen D."/>
            <person name="Griffiths-Jones S."/>
            <person name="Doonan J.H."/>
            <person name="Yu J."/>
            <person name="Vienken K."/>
            <person name="Pain A."/>
            <person name="Freitag M."/>
            <person name="Selker E.U."/>
            <person name="Archer D.B."/>
            <person name="Penalva M.A."/>
            <person name="Oakley B.R."/>
            <person name="Momany M."/>
            <person name="Tanaka T."/>
            <person name="Kumagai T."/>
            <person name="Asai K."/>
            <person name="Machida M."/>
            <person name="Nierman W.C."/>
            <person name="Denning D.W."/>
            <person name="Caddick M."/>
            <person name="Hynes M."/>
            <person name="Paoletti M."/>
            <person name="Fischer R."/>
            <person name="Miller B."/>
            <person name="Dyer P."/>
            <person name="Sachs M.S."/>
            <person name="Osmani S.A."/>
            <person name="Birren B.W."/>
        </authorList>
    </citation>
    <scope>NUCLEOTIDE SEQUENCE [LARGE SCALE GENOMIC DNA]</scope>
    <source>
        <strain evidence="3">FGSC A4 / ATCC 38163 / CBS 112.46 / NRRL 194 / M139</strain>
    </source>
</reference>
<dbReference type="GeneID" id="2876602"/>
<gene>
    <name evidence="2" type="ORF">ANIA_00829</name>
</gene>
<organism evidence="2 3">
    <name type="scientific">Emericella nidulans (strain FGSC A4 / ATCC 38163 / CBS 112.46 / NRRL 194 / M139)</name>
    <name type="common">Aspergillus nidulans</name>
    <dbReference type="NCBI Taxonomy" id="227321"/>
    <lineage>
        <taxon>Eukaryota</taxon>
        <taxon>Fungi</taxon>
        <taxon>Dikarya</taxon>
        <taxon>Ascomycota</taxon>
        <taxon>Pezizomycotina</taxon>
        <taxon>Eurotiomycetes</taxon>
        <taxon>Eurotiomycetidae</taxon>
        <taxon>Eurotiales</taxon>
        <taxon>Aspergillaceae</taxon>
        <taxon>Aspergillus</taxon>
        <taxon>Aspergillus subgen. Nidulantes</taxon>
    </lineage>
</organism>
<dbReference type="InterPro" id="IPR000396">
    <property type="entry name" value="Pdiesterase2"/>
</dbReference>
<feature type="region of interest" description="Disordered" evidence="1">
    <location>
        <begin position="1"/>
        <end position="117"/>
    </location>
</feature>
<reference evidence="3" key="2">
    <citation type="journal article" date="2009" name="Fungal Genet. Biol.">
        <title>The 2008 update of the Aspergillus nidulans genome annotation: a community effort.</title>
        <authorList>
            <person name="Wortman J.R."/>
            <person name="Gilsenan J.M."/>
            <person name="Joardar V."/>
            <person name="Deegan J."/>
            <person name="Clutterbuck J."/>
            <person name="Andersen M.R."/>
            <person name="Archer D."/>
            <person name="Bencina M."/>
            <person name="Braus G."/>
            <person name="Coutinho P."/>
            <person name="von Dohren H."/>
            <person name="Doonan J."/>
            <person name="Driessen A.J."/>
            <person name="Durek P."/>
            <person name="Espeso E."/>
            <person name="Fekete E."/>
            <person name="Flipphi M."/>
            <person name="Estrada C.G."/>
            <person name="Geysens S."/>
            <person name="Goldman G."/>
            <person name="de Groot P.W."/>
            <person name="Hansen K."/>
            <person name="Harris S.D."/>
            <person name="Heinekamp T."/>
            <person name="Helmstaedt K."/>
            <person name="Henrissat B."/>
            <person name="Hofmann G."/>
            <person name="Homan T."/>
            <person name="Horio T."/>
            <person name="Horiuchi H."/>
            <person name="James S."/>
            <person name="Jones M."/>
            <person name="Karaffa L."/>
            <person name="Karanyi Z."/>
            <person name="Kato M."/>
            <person name="Keller N."/>
            <person name="Kelly D.E."/>
            <person name="Kiel J.A."/>
            <person name="Kim J.M."/>
            <person name="van der Klei I.J."/>
            <person name="Klis F.M."/>
            <person name="Kovalchuk A."/>
            <person name="Krasevec N."/>
            <person name="Kubicek C.P."/>
            <person name="Liu B."/>
            <person name="Maccabe A."/>
            <person name="Meyer V."/>
            <person name="Mirabito P."/>
            <person name="Miskei M."/>
            <person name="Mos M."/>
            <person name="Mullins J."/>
            <person name="Nelson D.R."/>
            <person name="Nielsen J."/>
            <person name="Oakley B.R."/>
            <person name="Osmani S.A."/>
            <person name="Pakula T."/>
            <person name="Paszewski A."/>
            <person name="Paulsen I."/>
            <person name="Pilsyk S."/>
            <person name="Pocsi I."/>
            <person name="Punt P.J."/>
            <person name="Ram A.F."/>
            <person name="Ren Q."/>
            <person name="Robellet X."/>
            <person name="Robson G."/>
            <person name="Seiboth B."/>
            <person name="van Solingen P."/>
            <person name="Specht T."/>
            <person name="Sun J."/>
            <person name="Taheri-Talesh N."/>
            <person name="Takeshita N."/>
            <person name="Ussery D."/>
            <person name="vanKuyk P.A."/>
            <person name="Visser H."/>
            <person name="van de Vondervoort P.J."/>
            <person name="de Vries R.P."/>
            <person name="Walton J."/>
            <person name="Xiang X."/>
            <person name="Xiong Y."/>
            <person name="Zeng A.P."/>
            <person name="Brandt B.W."/>
            <person name="Cornell M.J."/>
            <person name="van den Hondel C.A."/>
            <person name="Visser J."/>
            <person name="Oliver S.G."/>
            <person name="Turner G."/>
        </authorList>
    </citation>
    <scope>GENOME REANNOTATION</scope>
    <source>
        <strain evidence="3">FGSC A4 / ATCC 38163 / CBS 112.46 / NRRL 194 / M139</strain>
    </source>
</reference>
<dbReference type="GO" id="GO:0006198">
    <property type="term" value="P:cAMP catabolic process"/>
    <property type="evidence" value="ECO:0007669"/>
    <property type="project" value="InterPro"/>
</dbReference>
<dbReference type="PANTHER" id="PTHR28283:SF1">
    <property type="entry name" value="3',5'-CYCLIC-NUCLEOTIDE PHOSPHODIESTERASE 1"/>
    <property type="match status" value="1"/>
</dbReference>
<dbReference type="KEGG" id="ani:ANIA_00829"/>
<feature type="compositionally biased region" description="Basic and acidic residues" evidence="1">
    <location>
        <begin position="25"/>
        <end position="47"/>
    </location>
</feature>
<dbReference type="RefSeq" id="XP_658433.1">
    <property type="nucleotide sequence ID" value="XM_653341.1"/>
</dbReference>
<dbReference type="InParanoid" id="Q5BF51"/>
<accession>C8VQE6</accession>
<dbReference type="eggNOG" id="ENOG502RFKK">
    <property type="taxonomic scope" value="Eukaryota"/>
</dbReference>
<dbReference type="InterPro" id="IPR036866">
    <property type="entry name" value="RibonucZ/Hydroxyglut_hydro"/>
</dbReference>
<feature type="compositionally biased region" description="Low complexity" evidence="1">
    <location>
        <begin position="85"/>
        <end position="95"/>
    </location>
</feature>
<dbReference type="STRING" id="227321.Q5BF51"/>
<sequence>MPPKKNGRPLTGSESRRRPVRPRKSAQDAKGAHVDRAVHDKAAHDDTDLQPQINKGSKDDNQDSHRAPPPTEEERDYPPVFYPTSESSSLSTAQSIETLEDDESSDDTGGQRNDYRGGREPALHVVVLIVPLSFGEKNSIKLIVSRQGPTGGPREDRVTGILVRSTATNWAPNTMVAVDAGTLLAGIVHVMEKCRSKNGIVTSGPFAGLRLPYETSGANAKHVFKKIIGRVLITHPHLDHVSALAMNIPILTKENGPKTVAALPSVIDAMKSHIFNNLIWPNFSDEDEGIGLITYQRLANGGNPMLGSGDEQGYTQAGEGLLVRGFSVSHGRCKVKAGTERRLSISSAKQAGRQPSEWDPIHSQPPSSSQETLWTTVESSAFFLRDQKTGTEIIIFGDVEPDSVSFNPRNRKVWEIAAPKVASGTLRAIFIECSYVDSTEDIYLFGHLCPRHLVDELTVLAARVADIKGLMWPPIPKRKRDSSSESSSQRGDSKGRAVSIRSSVRKRASSGTRIRQATETSDSVPLAIERQGLCRQTCTTRDALEVEKPLAGLSVSRSKDS</sequence>
<dbReference type="GO" id="GO:1902660">
    <property type="term" value="P:negative regulation of glucose mediated signaling pathway"/>
    <property type="evidence" value="ECO:0000318"/>
    <property type="project" value="GO_Central"/>
</dbReference>
<dbReference type="PANTHER" id="PTHR28283">
    <property type="entry name" value="3',5'-CYCLIC-NUCLEOTIDE PHOSPHODIESTERASE 1"/>
    <property type="match status" value="1"/>
</dbReference>
<dbReference type="AlphaFoldDB" id="Q5BF51"/>
<evidence type="ECO:0000313" key="2">
    <source>
        <dbReference type="EMBL" id="CBF88703.1"/>
    </source>
</evidence>
<feature type="region of interest" description="Disordered" evidence="1">
    <location>
        <begin position="475"/>
        <end position="523"/>
    </location>
</feature>
<protein>
    <submittedName>
        <fullName evidence="2">cAMP-specific phosphodiesterase, putative (AFU_orthologue AFUA_1G14890)</fullName>
    </submittedName>
</protein>
<dbReference type="OMA" id="ECSYTDA"/>